<dbReference type="EMBL" id="MUGW01000035">
    <property type="protein sequence ID" value="OXA87368.1"/>
    <property type="molecule type" value="Genomic_DNA"/>
</dbReference>
<proteinExistence type="predicted"/>
<accession>A0A226H0K4</accession>
<sequence>MEIVTLRTIRKIIFICLLSSLFCCKKQNKEEIIAKNVKNNSSITNNVSCFTKQEYLNGNDDKELIYKFKDEIYEIKRNQKQTYDIVLNGKKYLANLNLESAGINFYYYKCHDKKILLIEGDDYYSSVFFIYLFENKDFYYLGDFYIKQPTVEKSGILKKDFNISFNNNEFIIDVLVEDKFFKTFNLKERKSIDEESLDSNLDIDGLWRLNCANSLTTFDISGKKGYLSLYSDNAIYINVEIINIENKIGEYYVRFINTESQQNYDVDKKSIVDNEISKSENIGKLVLKNDKLLFYWRGLYNNKLKKIDFERDFVLIKENEEKNPIILSKCE</sequence>
<protein>
    <submittedName>
        <fullName evidence="1">Uncharacterized protein</fullName>
    </submittedName>
</protein>
<reference evidence="1 2" key="1">
    <citation type="submission" date="2016-11" db="EMBL/GenBank/DDBJ databases">
        <title>Whole genomes of Flavobacteriaceae.</title>
        <authorList>
            <person name="Stine C."/>
            <person name="Li C."/>
            <person name="Tadesse D."/>
        </authorList>
    </citation>
    <scope>NUCLEOTIDE SEQUENCE [LARGE SCALE GENOMIC DNA]</scope>
    <source>
        <strain evidence="1 2">DSM 18292</strain>
    </source>
</reference>
<evidence type="ECO:0000313" key="2">
    <source>
        <dbReference type="Proteomes" id="UP000198345"/>
    </source>
</evidence>
<dbReference type="AlphaFoldDB" id="A0A226H0K4"/>
<name>A0A226H0K4_9FLAO</name>
<comment type="caution">
    <text evidence="1">The sequence shown here is derived from an EMBL/GenBank/DDBJ whole genome shotgun (WGS) entry which is preliminary data.</text>
</comment>
<evidence type="ECO:0000313" key="1">
    <source>
        <dbReference type="EMBL" id="OXA87368.1"/>
    </source>
</evidence>
<dbReference type="RefSeq" id="WP_089050933.1">
    <property type="nucleotide sequence ID" value="NZ_FXTV01000010.1"/>
</dbReference>
<gene>
    <name evidence="1" type="ORF">B0A66_16375</name>
</gene>
<organism evidence="1 2">
    <name type="scientific">Flavobacterium hercynium</name>
    <dbReference type="NCBI Taxonomy" id="387094"/>
    <lineage>
        <taxon>Bacteria</taxon>
        <taxon>Pseudomonadati</taxon>
        <taxon>Bacteroidota</taxon>
        <taxon>Flavobacteriia</taxon>
        <taxon>Flavobacteriales</taxon>
        <taxon>Flavobacteriaceae</taxon>
        <taxon>Flavobacterium</taxon>
    </lineage>
</organism>
<keyword evidence="2" id="KW-1185">Reference proteome</keyword>
<dbReference type="Proteomes" id="UP000198345">
    <property type="component" value="Unassembled WGS sequence"/>
</dbReference>
<dbReference type="OrthoDB" id="1321723at2"/>